<evidence type="ECO:0000256" key="3">
    <source>
        <dbReference type="ARBA" id="ARBA00022737"/>
    </source>
</evidence>
<dbReference type="GeneID" id="24562690"/>
<dbReference type="VEuPathDB" id="PiroplasmaDB:BBBOND_0104580"/>
<evidence type="ECO:0000256" key="5">
    <source>
        <dbReference type="ARBA" id="ARBA00023136"/>
    </source>
</evidence>
<feature type="domain" description="C2" evidence="7">
    <location>
        <begin position="1"/>
        <end position="112"/>
    </location>
</feature>
<keyword evidence="4 6" id="KW-1133">Transmembrane helix</keyword>
<dbReference type="GO" id="GO:0016020">
    <property type="term" value="C:membrane"/>
    <property type="evidence" value="ECO:0007669"/>
    <property type="project" value="UniProtKB-SubCell"/>
</dbReference>
<dbReference type="RefSeq" id="XP_012766335.1">
    <property type="nucleotide sequence ID" value="XM_012910881.1"/>
</dbReference>
<dbReference type="InterPro" id="IPR037724">
    <property type="entry name" value="C2E_Ferlin"/>
</dbReference>
<protein>
    <submittedName>
        <fullName evidence="8">C2 domain containing protein, putative</fullName>
    </submittedName>
</protein>
<sequence length="1300" mass="146171">MAAVKYLIKVEVHEVKEVVFKDPSSEVDIIPNLYCLVTVGNTQYSTIQKNQASNAVFNASFNFTLDLTPTELSRTRIIVSLHHKYRIQSALIGLHAFGLHYIYSKQQHCIHRSWARVLCPDFPGHNAGLLLTSVGVFGPGDNVPLFKEGVGGTRPTGAIIAAADVGQGGARNLRSPEIASKFYVLNLNVICGRDFMSRGSLLSTCLEPFVRVCHGGLQVQTPVIKDNPNPEWQSTLYMPCLTPSFDDLLTVEIWNGESNSVLLHCESIDVKYLFNNDYPPRWVNIYCNNASTSGLLDLVKTYVVGSNECLTDYGGRVLISASATQVQVPPVVGIKPFKQISAPPTQKRIVWIDIYEVVPLANSTVPIEVVVCLGPYSVRTAVLRLGANGTYKVDDTVGRLAPMEPLVSGLNSSRSRQFFVGSNDSDFWDFFVYVNDRSEWGITEQPRVAWKRISYDLIRRSQGKPMWFLMPSVADPRIDAFNMLMSIEVIGDEVEQRPGRFEYTLSKYVFRAMIYEALNIPCLGMAGFPDSFVEIELGGFHIRTQVARGTLCPSFYEATEVEVLLPSNLVLAPDVTINIYAEPTSMFASRELLCNGHFSLTKVPKEWRKAPQWVQLKSTKNDLHHPCVLVAFELVPTDILLKDPDLYPFFDDIRPSKIASLVSLLLIGVRAFRPLNRPRVLIRFGSRDNPIYKSSSGNPVSGSEGNWNYLTTHSLMVDLPKRMQHHCYIEFVVITGDNECFGVTYVSLNAFLPWLTHEERLHSKDIFKMQVLEDFLSTGEQTHIDESKNESGSSKSVVREDIESQNVKIYETFDFVSLQRAGESRDGEEFRNDFDIAVVEDDEPDDLQRDEIPYEMECDFALEDLPYMKAPIVQCTPAGVPETVGVLKYMCSVDANDNKDVRREAAAKMAERRQKLVDLYAKAKELVVRLYVLQAKGLYTSSGHSNIPTYLWVRNSDGEQKSSLSYPQNIRDTTIRAQGVKPVFNVCFNLGCALPENSILKISVVEQGTIQDEVIGTTFVDCEDRFLNQKMQQLMVQDIVPIELRTLKNEDSTVSHGTLRCWIEMMDLDTAQTKPIRTLGGMEQSDYELRVVIWDLRGVPLDGNSALSLFVRGTYQVEEGEDLVEETDTHYNSRDGTAVFNWRFKYPIRIPSDYSLLKLQICSSNLLGGNELIGESAIDLRQDYSRIRKKVGPYHCKKFWLDCLHPSFGSQSRGQIGIEFSVLSDSEAKLFAVGKGREAPNKDPFLPNVLENRTYLDWQEIKATINNASGAIMSGLKWTGMFITIAFVFASLLLILVAIK</sequence>
<evidence type="ECO:0000256" key="1">
    <source>
        <dbReference type="ARBA" id="ARBA00004167"/>
    </source>
</evidence>
<dbReference type="Proteomes" id="UP000033188">
    <property type="component" value="Chromosome 1"/>
</dbReference>
<comment type="subcellular location">
    <subcellularLocation>
        <location evidence="1">Membrane</location>
        <topology evidence="1">Single-pass membrane protein</topology>
    </subcellularLocation>
</comment>
<proteinExistence type="predicted"/>
<reference evidence="9" key="1">
    <citation type="journal article" date="2014" name="Nucleic Acids Res.">
        <title>The evolutionary dynamics of variant antigen genes in Babesia reveal a history of genomic innovation underlying host-parasite interaction.</title>
        <authorList>
            <person name="Jackson A.P."/>
            <person name="Otto T.D."/>
            <person name="Darby A."/>
            <person name="Ramaprasad A."/>
            <person name="Xia D."/>
            <person name="Echaide I.E."/>
            <person name="Farber M."/>
            <person name="Gahlot S."/>
            <person name="Gamble J."/>
            <person name="Gupta D."/>
            <person name="Gupta Y."/>
            <person name="Jackson L."/>
            <person name="Malandrin L."/>
            <person name="Malas T.B."/>
            <person name="Moussa E."/>
            <person name="Nair M."/>
            <person name="Reid A.J."/>
            <person name="Sanders M."/>
            <person name="Sharma J."/>
            <person name="Tracey A."/>
            <person name="Quail M.A."/>
            <person name="Weir W."/>
            <person name="Wastling J.M."/>
            <person name="Hall N."/>
            <person name="Willadsen P."/>
            <person name="Lingelbach K."/>
            <person name="Shiels B."/>
            <person name="Tait A."/>
            <person name="Berriman M."/>
            <person name="Allred D.R."/>
            <person name="Pain A."/>
        </authorList>
    </citation>
    <scope>NUCLEOTIDE SEQUENCE [LARGE SCALE GENOMIC DNA]</scope>
    <source>
        <strain evidence="9">Bond</strain>
    </source>
</reference>
<dbReference type="Gene3D" id="2.60.40.150">
    <property type="entry name" value="C2 domain"/>
    <property type="match status" value="5"/>
</dbReference>
<dbReference type="InterPro" id="IPR037721">
    <property type="entry name" value="Ferlin"/>
</dbReference>
<dbReference type="STRING" id="5866.A0A061D5A4"/>
<keyword evidence="9" id="KW-1185">Reference proteome</keyword>
<evidence type="ECO:0000313" key="8">
    <source>
        <dbReference type="EMBL" id="CDR94149.1"/>
    </source>
</evidence>
<evidence type="ECO:0000259" key="7">
    <source>
        <dbReference type="PROSITE" id="PS50004"/>
    </source>
</evidence>
<keyword evidence="2 6" id="KW-0812">Transmembrane</keyword>
<dbReference type="SUPFAM" id="SSF49562">
    <property type="entry name" value="C2 domain (Calcium/lipid-binding domain, CaLB)"/>
    <property type="match status" value="5"/>
</dbReference>
<dbReference type="SMART" id="SM00239">
    <property type="entry name" value="C2"/>
    <property type="match status" value="5"/>
</dbReference>
<dbReference type="KEGG" id="bbig:BBBOND_0104580"/>
<dbReference type="InterPro" id="IPR035892">
    <property type="entry name" value="C2_domain_sf"/>
</dbReference>
<evidence type="ECO:0000313" key="9">
    <source>
        <dbReference type="Proteomes" id="UP000033188"/>
    </source>
</evidence>
<dbReference type="SMART" id="SM01202">
    <property type="entry name" value="FerI"/>
    <property type="match status" value="1"/>
</dbReference>
<dbReference type="EMBL" id="LK391707">
    <property type="protein sequence ID" value="CDR94149.1"/>
    <property type="molecule type" value="Genomic_DNA"/>
</dbReference>
<dbReference type="PROSITE" id="PS50004">
    <property type="entry name" value="C2"/>
    <property type="match status" value="5"/>
</dbReference>
<feature type="domain" description="C2" evidence="7">
    <location>
        <begin position="497"/>
        <end position="614"/>
    </location>
</feature>
<feature type="domain" description="C2" evidence="7">
    <location>
        <begin position="908"/>
        <end position="1035"/>
    </location>
</feature>
<dbReference type="PANTHER" id="PTHR12546:SF33">
    <property type="entry name" value="SPERM VESICLE FUSION PROTEIN FER-1"/>
    <property type="match status" value="1"/>
</dbReference>
<dbReference type="CDD" id="cd04037">
    <property type="entry name" value="C2E_Ferlin"/>
    <property type="match status" value="1"/>
</dbReference>
<dbReference type="CDD" id="cd00030">
    <property type="entry name" value="C2"/>
    <property type="match status" value="2"/>
</dbReference>
<accession>A0A061D5A4</accession>
<dbReference type="InterPro" id="IPR000008">
    <property type="entry name" value="C2_dom"/>
</dbReference>
<dbReference type="OrthoDB" id="270970at2759"/>
<evidence type="ECO:0000256" key="4">
    <source>
        <dbReference type="ARBA" id="ARBA00022989"/>
    </source>
</evidence>
<feature type="domain" description="C2" evidence="7">
    <location>
        <begin position="164"/>
        <end position="283"/>
    </location>
</feature>
<feature type="domain" description="C2" evidence="7">
    <location>
        <begin position="1070"/>
        <end position="1194"/>
    </location>
</feature>
<dbReference type="GO" id="GO:0007009">
    <property type="term" value="P:plasma membrane organization"/>
    <property type="evidence" value="ECO:0007669"/>
    <property type="project" value="TreeGrafter"/>
</dbReference>
<keyword evidence="3" id="KW-0677">Repeat</keyword>
<keyword evidence="5 6" id="KW-0472">Membrane</keyword>
<gene>
    <name evidence="8" type="ORF">BBBOND_0104580</name>
</gene>
<dbReference type="OMA" id="HIPTCTP"/>
<dbReference type="InterPro" id="IPR012968">
    <property type="entry name" value="FerIin_dom"/>
</dbReference>
<name>A0A061D5A4_BABBI</name>
<feature type="transmembrane region" description="Helical" evidence="6">
    <location>
        <begin position="1278"/>
        <end position="1299"/>
    </location>
</feature>
<evidence type="ECO:0000256" key="6">
    <source>
        <dbReference type="SAM" id="Phobius"/>
    </source>
</evidence>
<dbReference type="PANTHER" id="PTHR12546">
    <property type="entry name" value="FER-1-LIKE"/>
    <property type="match status" value="1"/>
</dbReference>
<organism evidence="8 9">
    <name type="scientific">Babesia bigemina</name>
    <dbReference type="NCBI Taxonomy" id="5866"/>
    <lineage>
        <taxon>Eukaryota</taxon>
        <taxon>Sar</taxon>
        <taxon>Alveolata</taxon>
        <taxon>Apicomplexa</taxon>
        <taxon>Aconoidasida</taxon>
        <taxon>Piroplasmida</taxon>
        <taxon>Babesiidae</taxon>
        <taxon>Babesia</taxon>
    </lineage>
</organism>
<dbReference type="Pfam" id="PF00168">
    <property type="entry name" value="C2"/>
    <property type="match status" value="5"/>
</dbReference>
<evidence type="ECO:0000256" key="2">
    <source>
        <dbReference type="ARBA" id="ARBA00022692"/>
    </source>
</evidence>